<protein>
    <recommendedName>
        <fullName evidence="3">histidine kinase</fullName>
        <ecNumber evidence="3">2.7.13.3</ecNumber>
    </recommendedName>
</protein>
<keyword evidence="9" id="KW-0902">Two-component regulatory system</keyword>
<dbReference type="SMART" id="SM00387">
    <property type="entry name" value="HATPase_c"/>
    <property type="match status" value="1"/>
</dbReference>
<dbReference type="Pfam" id="PF00512">
    <property type="entry name" value="HisKA"/>
    <property type="match status" value="1"/>
</dbReference>
<proteinExistence type="predicted"/>
<dbReference type="SUPFAM" id="SSF55874">
    <property type="entry name" value="ATPase domain of HSP90 chaperone/DNA topoisomerase II/histidine kinase"/>
    <property type="match status" value="1"/>
</dbReference>
<dbReference type="InterPro" id="IPR036890">
    <property type="entry name" value="HATPase_C_sf"/>
</dbReference>
<keyword evidence="8" id="KW-0067">ATP-binding</keyword>
<feature type="domain" description="Histidine kinase" evidence="11">
    <location>
        <begin position="366"/>
        <end position="586"/>
    </location>
</feature>
<dbReference type="GO" id="GO:0004721">
    <property type="term" value="F:phosphoprotein phosphatase activity"/>
    <property type="evidence" value="ECO:0007669"/>
    <property type="project" value="TreeGrafter"/>
</dbReference>
<dbReference type="CDD" id="cd00075">
    <property type="entry name" value="HATPase"/>
    <property type="match status" value="1"/>
</dbReference>
<evidence type="ECO:0000256" key="1">
    <source>
        <dbReference type="ARBA" id="ARBA00000085"/>
    </source>
</evidence>
<evidence type="ECO:0000256" key="3">
    <source>
        <dbReference type="ARBA" id="ARBA00012438"/>
    </source>
</evidence>
<comment type="catalytic activity">
    <reaction evidence="1">
        <text>ATP + protein L-histidine = ADP + protein N-phospho-L-histidine.</text>
        <dbReference type="EC" id="2.7.13.3"/>
    </reaction>
</comment>
<dbReference type="PANTHER" id="PTHR45453:SF1">
    <property type="entry name" value="PHOSPHATE REGULON SENSOR PROTEIN PHOR"/>
    <property type="match status" value="1"/>
</dbReference>
<dbReference type="GO" id="GO:0000155">
    <property type="term" value="F:phosphorelay sensor kinase activity"/>
    <property type="evidence" value="ECO:0007669"/>
    <property type="project" value="InterPro"/>
</dbReference>
<keyword evidence="10" id="KW-0812">Transmembrane</keyword>
<keyword evidence="5" id="KW-0808">Transferase</keyword>
<keyword evidence="6" id="KW-0547">Nucleotide-binding</keyword>
<dbReference type="Gene3D" id="3.30.565.10">
    <property type="entry name" value="Histidine kinase-like ATPase, C-terminal domain"/>
    <property type="match status" value="1"/>
</dbReference>
<sequence>MNIKHRLTVRFVIQLAVSGILVLAAAGLSVQWMLQRFEEIQLSHDFASVGLEKLVESSKLGPDGFVFDPKLLDQVKANQGWLQSLDEEGRVVLSYNTPPDVPKHYDPGELLAYWNRTEPFPYGLYLYIQEKDGKLFTLVYGVKNELELLLEQVKGGASRDESGQLLLPDQAAARLQSLGGYVQWLDASGNEMAAYNKPEQIPRSYTIQDLALRTIYKERYGYGIATSYNKDSKDTWIIALPNQARSNANSSSLLPPETRVMIVGVSAMLAAMLLVFIIMSLWSAHRFGAPMLHMLAWLKALSNKVYEEPADRKGRPRSRNSSGQWRRRYRMYTDVMQSLDQLAKTLHRDETLRLQTQELRETWISGITHDLKTPLSAIKGYAHLLANDGYDWSKEEVCSFSNIMLEKSTHMDTLINDLAMTYRLQSGLFPPETEEVELCSWLTHTLGQAASDPAFGEARISYHPLAEEVVVRTYTPWLSRIVTNLVANAFLHNPADTLLTVSLEWRTDHRHICIIFSDNGSGMDERTLDGLFERYYRGTNTVHASAGSGLGMAISKGLVEALGGHVTAESKLGEGTVIRVVFPAAKRTGGD</sequence>
<evidence type="ECO:0000256" key="10">
    <source>
        <dbReference type="SAM" id="Phobius"/>
    </source>
</evidence>
<keyword evidence="10" id="KW-1133">Transmembrane helix</keyword>
<dbReference type="InterPro" id="IPR003594">
    <property type="entry name" value="HATPase_dom"/>
</dbReference>
<keyword evidence="7 12" id="KW-0418">Kinase</keyword>
<dbReference type="STRING" id="1852522.SAMN06295960_4743"/>
<evidence type="ECO:0000256" key="5">
    <source>
        <dbReference type="ARBA" id="ARBA00022679"/>
    </source>
</evidence>
<feature type="transmembrane region" description="Helical" evidence="10">
    <location>
        <begin position="260"/>
        <end position="284"/>
    </location>
</feature>
<dbReference type="Gene3D" id="1.10.287.130">
    <property type="match status" value="1"/>
</dbReference>
<dbReference type="PRINTS" id="PR00344">
    <property type="entry name" value="BCTRLSENSOR"/>
</dbReference>
<dbReference type="RefSeq" id="WP_085498683.1">
    <property type="nucleotide sequence ID" value="NZ_FXAZ01000010.1"/>
</dbReference>
<dbReference type="PROSITE" id="PS50109">
    <property type="entry name" value="HIS_KIN"/>
    <property type="match status" value="1"/>
</dbReference>
<dbReference type="EMBL" id="FXAZ01000010">
    <property type="protein sequence ID" value="SMG58621.1"/>
    <property type="molecule type" value="Genomic_DNA"/>
</dbReference>
<evidence type="ECO:0000256" key="7">
    <source>
        <dbReference type="ARBA" id="ARBA00022777"/>
    </source>
</evidence>
<evidence type="ECO:0000256" key="2">
    <source>
        <dbReference type="ARBA" id="ARBA00004370"/>
    </source>
</evidence>
<dbReference type="PANTHER" id="PTHR45453">
    <property type="entry name" value="PHOSPHATE REGULON SENSOR PROTEIN PHOR"/>
    <property type="match status" value="1"/>
</dbReference>
<evidence type="ECO:0000313" key="12">
    <source>
        <dbReference type="EMBL" id="SMG58621.1"/>
    </source>
</evidence>
<dbReference type="GO" id="GO:0016036">
    <property type="term" value="P:cellular response to phosphate starvation"/>
    <property type="evidence" value="ECO:0007669"/>
    <property type="project" value="TreeGrafter"/>
</dbReference>
<reference evidence="12 13" key="1">
    <citation type="submission" date="2017-04" db="EMBL/GenBank/DDBJ databases">
        <authorList>
            <person name="Afonso C.L."/>
            <person name="Miller P.J."/>
            <person name="Scott M.A."/>
            <person name="Spackman E."/>
            <person name="Goraichik I."/>
            <person name="Dimitrov K.M."/>
            <person name="Suarez D.L."/>
            <person name="Swayne D.E."/>
        </authorList>
    </citation>
    <scope>NUCLEOTIDE SEQUENCE [LARGE SCALE GENOMIC DNA]</scope>
    <source>
        <strain evidence="12 13">11</strain>
    </source>
</reference>
<dbReference type="SUPFAM" id="SSF47384">
    <property type="entry name" value="Homodimeric domain of signal transducing histidine kinase"/>
    <property type="match status" value="1"/>
</dbReference>
<dbReference type="Proteomes" id="UP000193834">
    <property type="component" value="Unassembled WGS sequence"/>
</dbReference>
<evidence type="ECO:0000256" key="8">
    <source>
        <dbReference type="ARBA" id="ARBA00022840"/>
    </source>
</evidence>
<evidence type="ECO:0000256" key="6">
    <source>
        <dbReference type="ARBA" id="ARBA00022741"/>
    </source>
</evidence>
<dbReference type="CDD" id="cd00082">
    <property type="entry name" value="HisKA"/>
    <property type="match status" value="1"/>
</dbReference>
<evidence type="ECO:0000313" key="13">
    <source>
        <dbReference type="Proteomes" id="UP000193834"/>
    </source>
</evidence>
<keyword evidence="4" id="KW-0597">Phosphoprotein</keyword>
<dbReference type="Pfam" id="PF02518">
    <property type="entry name" value="HATPase_c"/>
    <property type="match status" value="1"/>
</dbReference>
<dbReference type="InterPro" id="IPR003661">
    <property type="entry name" value="HisK_dim/P_dom"/>
</dbReference>
<feature type="transmembrane region" description="Helical" evidence="10">
    <location>
        <begin position="12"/>
        <end position="34"/>
    </location>
</feature>
<keyword evidence="13" id="KW-1185">Reference proteome</keyword>
<evidence type="ECO:0000259" key="11">
    <source>
        <dbReference type="PROSITE" id="PS50109"/>
    </source>
</evidence>
<dbReference type="InterPro" id="IPR004358">
    <property type="entry name" value="Sig_transdc_His_kin-like_C"/>
</dbReference>
<dbReference type="InterPro" id="IPR036097">
    <property type="entry name" value="HisK_dim/P_sf"/>
</dbReference>
<dbReference type="GO" id="GO:0005524">
    <property type="term" value="F:ATP binding"/>
    <property type="evidence" value="ECO:0007669"/>
    <property type="project" value="UniProtKB-KW"/>
</dbReference>
<dbReference type="InterPro" id="IPR050351">
    <property type="entry name" value="BphY/WalK/GraS-like"/>
</dbReference>
<evidence type="ECO:0000256" key="4">
    <source>
        <dbReference type="ARBA" id="ARBA00022553"/>
    </source>
</evidence>
<name>A0A1X7LXP6_9BACL</name>
<dbReference type="InterPro" id="IPR005467">
    <property type="entry name" value="His_kinase_dom"/>
</dbReference>
<dbReference type="GO" id="GO:0005886">
    <property type="term" value="C:plasma membrane"/>
    <property type="evidence" value="ECO:0007669"/>
    <property type="project" value="TreeGrafter"/>
</dbReference>
<dbReference type="OrthoDB" id="368131at2"/>
<dbReference type="EC" id="2.7.13.3" evidence="3"/>
<dbReference type="AlphaFoldDB" id="A0A1X7LXP6"/>
<comment type="subcellular location">
    <subcellularLocation>
        <location evidence="2">Membrane</location>
    </subcellularLocation>
</comment>
<keyword evidence="10" id="KW-0472">Membrane</keyword>
<accession>A0A1X7LXP6</accession>
<gene>
    <name evidence="12" type="ORF">SAMN06295960_4743</name>
</gene>
<dbReference type="SMART" id="SM00388">
    <property type="entry name" value="HisKA"/>
    <property type="match status" value="1"/>
</dbReference>
<evidence type="ECO:0000256" key="9">
    <source>
        <dbReference type="ARBA" id="ARBA00023012"/>
    </source>
</evidence>
<organism evidence="12 13">
    <name type="scientific">Paenibacillus aquistagni</name>
    <dbReference type="NCBI Taxonomy" id="1852522"/>
    <lineage>
        <taxon>Bacteria</taxon>
        <taxon>Bacillati</taxon>
        <taxon>Bacillota</taxon>
        <taxon>Bacilli</taxon>
        <taxon>Bacillales</taxon>
        <taxon>Paenibacillaceae</taxon>
        <taxon>Paenibacillus</taxon>
    </lineage>
</organism>